<proteinExistence type="predicted"/>
<name>A0A561U2C0_9PSEU</name>
<dbReference type="AlphaFoldDB" id="A0A561U2C0"/>
<organism evidence="1 2">
    <name type="scientific">Saccharopolyspora dendranthemae</name>
    <dbReference type="NCBI Taxonomy" id="1181886"/>
    <lineage>
        <taxon>Bacteria</taxon>
        <taxon>Bacillati</taxon>
        <taxon>Actinomycetota</taxon>
        <taxon>Actinomycetes</taxon>
        <taxon>Pseudonocardiales</taxon>
        <taxon>Pseudonocardiaceae</taxon>
        <taxon>Saccharopolyspora</taxon>
    </lineage>
</organism>
<dbReference type="EMBL" id="VIWX01000005">
    <property type="protein sequence ID" value="TWF93512.1"/>
    <property type="molecule type" value="Genomic_DNA"/>
</dbReference>
<gene>
    <name evidence="1" type="ORF">FHU35_15356</name>
</gene>
<evidence type="ECO:0000313" key="2">
    <source>
        <dbReference type="Proteomes" id="UP000316184"/>
    </source>
</evidence>
<sequence length="69" mass="7332">MTGDLCRLGAMTRGVIMSLGLAVDDLEAGHYGIEDRERLASYLDNLALALRGPGGQDPGPVVDGSRVYR</sequence>
<keyword evidence="2" id="KW-1185">Reference proteome</keyword>
<evidence type="ECO:0000313" key="1">
    <source>
        <dbReference type="EMBL" id="TWF93512.1"/>
    </source>
</evidence>
<comment type="caution">
    <text evidence="1">The sequence shown here is derived from an EMBL/GenBank/DDBJ whole genome shotgun (WGS) entry which is preliminary data.</text>
</comment>
<protein>
    <submittedName>
        <fullName evidence="1">Uncharacterized protein</fullName>
    </submittedName>
</protein>
<reference evidence="1 2" key="1">
    <citation type="submission" date="2019-06" db="EMBL/GenBank/DDBJ databases">
        <title>Sequencing the genomes of 1000 actinobacteria strains.</title>
        <authorList>
            <person name="Klenk H.-P."/>
        </authorList>
    </citation>
    <scope>NUCLEOTIDE SEQUENCE [LARGE SCALE GENOMIC DNA]</scope>
    <source>
        <strain evidence="1 2">DSM 46699</strain>
    </source>
</reference>
<accession>A0A561U2C0</accession>
<dbReference type="Proteomes" id="UP000316184">
    <property type="component" value="Unassembled WGS sequence"/>
</dbReference>